<dbReference type="AlphaFoldDB" id="X1TZH9"/>
<sequence length="193" mass="22117">MSGRAGSSGHQNLIRYASKKLLNEIIGDKYLSVVLIREQALNVTTNADIVGPRFGSMSVVRTEQRMYADIACAAIFDKNAQIYSGRETEKEIPWPEQIPIAEKFKAEGNMEKYREHIANAYGKMTYIIECEINPKSNLLRDGPKLTAYQLIKQKVPNFILILAVFEGTKIDHPHIFDEIWEFPRKTKKRQKTK</sequence>
<comment type="caution">
    <text evidence="1">The sequence shown here is derived from an EMBL/GenBank/DDBJ whole genome shotgun (WGS) entry which is preliminary data.</text>
</comment>
<reference evidence="1" key="1">
    <citation type="journal article" date="2014" name="Front. Microbiol.">
        <title>High frequency of phylogenetically diverse reductive dehalogenase-homologous genes in deep subseafloor sedimentary metagenomes.</title>
        <authorList>
            <person name="Kawai M."/>
            <person name="Futagami T."/>
            <person name="Toyoda A."/>
            <person name="Takaki Y."/>
            <person name="Nishi S."/>
            <person name="Hori S."/>
            <person name="Arai W."/>
            <person name="Tsubouchi T."/>
            <person name="Morono Y."/>
            <person name="Uchiyama I."/>
            <person name="Ito T."/>
            <person name="Fujiyama A."/>
            <person name="Inagaki F."/>
            <person name="Takami H."/>
        </authorList>
    </citation>
    <scope>NUCLEOTIDE SEQUENCE</scope>
    <source>
        <strain evidence="1">Expedition CK06-06</strain>
    </source>
</reference>
<evidence type="ECO:0000313" key="1">
    <source>
        <dbReference type="EMBL" id="GAI96781.1"/>
    </source>
</evidence>
<accession>X1TZH9</accession>
<organism evidence="1">
    <name type="scientific">marine sediment metagenome</name>
    <dbReference type="NCBI Taxonomy" id="412755"/>
    <lineage>
        <taxon>unclassified sequences</taxon>
        <taxon>metagenomes</taxon>
        <taxon>ecological metagenomes</taxon>
    </lineage>
</organism>
<proteinExistence type="predicted"/>
<dbReference type="EMBL" id="BARW01019566">
    <property type="protein sequence ID" value="GAI96781.1"/>
    <property type="molecule type" value="Genomic_DNA"/>
</dbReference>
<gene>
    <name evidence="1" type="ORF">S12H4_33227</name>
</gene>
<name>X1TZH9_9ZZZZ</name>
<protein>
    <submittedName>
        <fullName evidence="1">Uncharacterized protein</fullName>
    </submittedName>
</protein>